<name>A0ABZ2TYZ8_9ACTN</name>
<dbReference type="Pfam" id="PF00196">
    <property type="entry name" value="GerE"/>
    <property type="match status" value="1"/>
</dbReference>
<reference evidence="2 3" key="1">
    <citation type="journal article" date="2023" name="Virus Evol.">
        <title>Computational host range prediction-The good, the bad, and the ugly.</title>
        <authorList>
            <person name="Howell A.A."/>
            <person name="Versoza C.J."/>
            <person name="Pfeifer S.P."/>
        </authorList>
    </citation>
    <scope>NUCLEOTIDE SEQUENCE [LARGE SCALE GENOMIC DNA]</scope>
    <source>
        <strain evidence="2 3">1610/1b</strain>
    </source>
</reference>
<dbReference type="PRINTS" id="PR00038">
    <property type="entry name" value="HTHLUXR"/>
</dbReference>
<protein>
    <submittedName>
        <fullName evidence="2">Helix-turn-helix transcriptional regulator</fullName>
    </submittedName>
</protein>
<proteinExistence type="predicted"/>
<sequence length="112" mass="12105">MSIAELEIGVNGGIAPHGSKPLSPRMRKPHLSVAPEPLAPALSRREIEVLLAWMAAESKEDAATRLFISQSTVSTHISRIRAKYAAVGRPAPTKAHLLARALQDGYTTLEAW</sequence>
<dbReference type="InterPro" id="IPR000792">
    <property type="entry name" value="Tscrpt_reg_LuxR_C"/>
</dbReference>
<evidence type="ECO:0000259" key="1">
    <source>
        <dbReference type="PROSITE" id="PS50043"/>
    </source>
</evidence>
<dbReference type="CDD" id="cd06170">
    <property type="entry name" value="LuxR_C_like"/>
    <property type="match status" value="1"/>
</dbReference>
<dbReference type="PROSITE" id="PS50043">
    <property type="entry name" value="HTH_LUXR_2"/>
    <property type="match status" value="1"/>
</dbReference>
<dbReference type="InterPro" id="IPR016032">
    <property type="entry name" value="Sig_transdc_resp-reg_C-effctor"/>
</dbReference>
<accession>A0ABZ2TYZ8</accession>
<dbReference type="Proteomes" id="UP001479933">
    <property type="component" value="Chromosome"/>
</dbReference>
<keyword evidence="3" id="KW-1185">Reference proteome</keyword>
<dbReference type="EMBL" id="CP136137">
    <property type="protein sequence ID" value="WYY05891.1"/>
    <property type="molecule type" value="Genomic_DNA"/>
</dbReference>
<dbReference type="SUPFAM" id="SSF46894">
    <property type="entry name" value="C-terminal effector domain of the bipartite response regulators"/>
    <property type="match status" value="1"/>
</dbReference>
<feature type="domain" description="HTH luxR-type" evidence="1">
    <location>
        <begin position="35"/>
        <end position="105"/>
    </location>
</feature>
<dbReference type="Gene3D" id="1.10.10.10">
    <property type="entry name" value="Winged helix-like DNA-binding domain superfamily/Winged helix DNA-binding domain"/>
    <property type="match status" value="1"/>
</dbReference>
<dbReference type="InterPro" id="IPR036388">
    <property type="entry name" value="WH-like_DNA-bd_sf"/>
</dbReference>
<organism evidence="2 3">
    <name type="scientific">Gordonia hydrophobica</name>
    <dbReference type="NCBI Taxonomy" id="40516"/>
    <lineage>
        <taxon>Bacteria</taxon>
        <taxon>Bacillati</taxon>
        <taxon>Actinomycetota</taxon>
        <taxon>Actinomycetes</taxon>
        <taxon>Mycobacteriales</taxon>
        <taxon>Gordoniaceae</taxon>
        <taxon>Gordonia</taxon>
    </lineage>
</organism>
<dbReference type="RefSeq" id="WP_066172143.1">
    <property type="nucleotide sequence ID" value="NZ_CP136137.1"/>
</dbReference>
<evidence type="ECO:0000313" key="3">
    <source>
        <dbReference type="Proteomes" id="UP001479933"/>
    </source>
</evidence>
<evidence type="ECO:0000313" key="2">
    <source>
        <dbReference type="EMBL" id="WYY05891.1"/>
    </source>
</evidence>
<gene>
    <name evidence="2" type="ORF">RVF87_12445</name>
</gene>
<dbReference type="SMART" id="SM00421">
    <property type="entry name" value="HTH_LUXR"/>
    <property type="match status" value="1"/>
</dbReference>